<evidence type="ECO:0000313" key="2">
    <source>
        <dbReference type="EMBL" id="MBY8826430.1"/>
    </source>
</evidence>
<sequence>MARMGLVAIMAIMSEEAPCERVADAVLRLAHFLNDHHGALSDAQAAELLALGACLWRRSVELGDTSPEIDAAIATKQ</sequence>
<dbReference type="EMBL" id="JAINVV010000018">
    <property type="protein sequence ID" value="MBY8826430.1"/>
    <property type="molecule type" value="Genomic_DNA"/>
</dbReference>
<proteinExistence type="predicted"/>
<dbReference type="RefSeq" id="WP_222990414.1">
    <property type="nucleotide sequence ID" value="NZ_JAINVV010000006.1"/>
</dbReference>
<keyword evidence="3" id="KW-1185">Reference proteome</keyword>
<evidence type="ECO:0000313" key="3">
    <source>
        <dbReference type="Proteomes" id="UP000706039"/>
    </source>
</evidence>
<accession>A0ABS7PYI9</accession>
<dbReference type="Proteomes" id="UP000706039">
    <property type="component" value="Unassembled WGS sequence"/>
</dbReference>
<comment type="caution">
    <text evidence="2">The sequence shown here is derived from an EMBL/GenBank/DDBJ whole genome shotgun (WGS) entry which is preliminary data.</text>
</comment>
<reference evidence="2 3" key="1">
    <citation type="submission" date="2021-08" db="EMBL/GenBank/DDBJ databases">
        <authorList>
            <person name="Tuo L."/>
        </authorList>
    </citation>
    <scope>NUCLEOTIDE SEQUENCE [LARGE SCALE GENOMIC DNA]</scope>
    <source>
        <strain evidence="2 3">JCM 31229</strain>
    </source>
</reference>
<name>A0ABS7PYI9_9SPHN</name>
<gene>
    <name evidence="1" type="ORF">K7G82_13395</name>
    <name evidence="2" type="ORF">K7G82_29270</name>
</gene>
<evidence type="ECO:0000313" key="1">
    <source>
        <dbReference type="EMBL" id="MBY8823295.1"/>
    </source>
</evidence>
<organism evidence="2 3">
    <name type="scientific">Sphingomonas colocasiae</name>
    <dbReference type="NCBI Taxonomy" id="1848973"/>
    <lineage>
        <taxon>Bacteria</taxon>
        <taxon>Pseudomonadati</taxon>
        <taxon>Pseudomonadota</taxon>
        <taxon>Alphaproteobacteria</taxon>
        <taxon>Sphingomonadales</taxon>
        <taxon>Sphingomonadaceae</taxon>
        <taxon>Sphingomonas</taxon>
    </lineage>
</organism>
<protein>
    <submittedName>
        <fullName evidence="2">Uncharacterized protein</fullName>
    </submittedName>
</protein>
<dbReference type="EMBL" id="JAINVV010000006">
    <property type="protein sequence ID" value="MBY8823295.1"/>
    <property type="molecule type" value="Genomic_DNA"/>
</dbReference>